<dbReference type="OrthoDB" id="3553147at2759"/>
<dbReference type="InterPro" id="IPR010730">
    <property type="entry name" value="HET"/>
</dbReference>
<evidence type="ECO:0000313" key="3">
    <source>
        <dbReference type="Proteomes" id="UP000799424"/>
    </source>
</evidence>
<feature type="domain" description="Heterokaryon incompatibility" evidence="1">
    <location>
        <begin position="41"/>
        <end position="125"/>
    </location>
</feature>
<evidence type="ECO:0000259" key="1">
    <source>
        <dbReference type="Pfam" id="PF06985"/>
    </source>
</evidence>
<organism evidence="2 3">
    <name type="scientific">Ophiobolus disseminans</name>
    <dbReference type="NCBI Taxonomy" id="1469910"/>
    <lineage>
        <taxon>Eukaryota</taxon>
        <taxon>Fungi</taxon>
        <taxon>Dikarya</taxon>
        <taxon>Ascomycota</taxon>
        <taxon>Pezizomycotina</taxon>
        <taxon>Dothideomycetes</taxon>
        <taxon>Pleosporomycetidae</taxon>
        <taxon>Pleosporales</taxon>
        <taxon>Pleosporineae</taxon>
        <taxon>Phaeosphaeriaceae</taxon>
        <taxon>Ophiobolus</taxon>
    </lineage>
</organism>
<reference evidence="2" key="1">
    <citation type="journal article" date="2020" name="Stud. Mycol.">
        <title>101 Dothideomycetes genomes: a test case for predicting lifestyles and emergence of pathogens.</title>
        <authorList>
            <person name="Haridas S."/>
            <person name="Albert R."/>
            <person name="Binder M."/>
            <person name="Bloem J."/>
            <person name="Labutti K."/>
            <person name="Salamov A."/>
            <person name="Andreopoulos B."/>
            <person name="Baker S."/>
            <person name="Barry K."/>
            <person name="Bills G."/>
            <person name="Bluhm B."/>
            <person name="Cannon C."/>
            <person name="Castanera R."/>
            <person name="Culley D."/>
            <person name="Daum C."/>
            <person name="Ezra D."/>
            <person name="Gonzalez J."/>
            <person name="Henrissat B."/>
            <person name="Kuo A."/>
            <person name="Liang C."/>
            <person name="Lipzen A."/>
            <person name="Lutzoni F."/>
            <person name="Magnuson J."/>
            <person name="Mondo S."/>
            <person name="Nolan M."/>
            <person name="Ohm R."/>
            <person name="Pangilinan J."/>
            <person name="Park H.-J."/>
            <person name="Ramirez L."/>
            <person name="Alfaro M."/>
            <person name="Sun H."/>
            <person name="Tritt A."/>
            <person name="Yoshinaga Y."/>
            <person name="Zwiers L.-H."/>
            <person name="Turgeon B."/>
            <person name="Goodwin S."/>
            <person name="Spatafora J."/>
            <person name="Crous P."/>
            <person name="Grigoriev I."/>
        </authorList>
    </citation>
    <scope>NUCLEOTIDE SEQUENCE</scope>
    <source>
        <strain evidence="2">CBS 113818</strain>
    </source>
</reference>
<dbReference type="InterPro" id="IPR052895">
    <property type="entry name" value="HetReg/Transcr_Mod"/>
</dbReference>
<dbReference type="PANTHER" id="PTHR24148:SF64">
    <property type="entry name" value="HETEROKARYON INCOMPATIBILITY DOMAIN-CONTAINING PROTEIN"/>
    <property type="match status" value="1"/>
</dbReference>
<dbReference type="PANTHER" id="PTHR24148">
    <property type="entry name" value="ANKYRIN REPEAT DOMAIN-CONTAINING PROTEIN 39 HOMOLOG-RELATED"/>
    <property type="match status" value="1"/>
</dbReference>
<dbReference type="Pfam" id="PF06985">
    <property type="entry name" value="HET"/>
    <property type="match status" value="1"/>
</dbReference>
<protein>
    <submittedName>
        <fullName evidence="2">HET-domain-containing protein</fullName>
    </submittedName>
</protein>
<dbReference type="EMBL" id="MU006228">
    <property type="protein sequence ID" value="KAF2825464.1"/>
    <property type="molecule type" value="Genomic_DNA"/>
</dbReference>
<evidence type="ECO:0000313" key="2">
    <source>
        <dbReference type="EMBL" id="KAF2825464.1"/>
    </source>
</evidence>
<gene>
    <name evidence="2" type="ORF">CC86DRAFT_239773</name>
</gene>
<sequence length="126" mass="14101">YTDQPLTNRAIRLLFNQPSLDPGQQIKCHCKRFEIEAAPPYEALSYVWGADNPTTNISIQCNGAQVLVGTNLAAALYRLRNPDSERVIWVDALCIDQHNNDEKSNQIPLMGSVYSSAKQVIVWLGK</sequence>
<feature type="non-terminal residue" evidence="2">
    <location>
        <position position="1"/>
    </location>
</feature>
<accession>A0A6A6ZY81</accession>
<name>A0A6A6ZY81_9PLEO</name>
<feature type="non-terminal residue" evidence="2">
    <location>
        <position position="126"/>
    </location>
</feature>
<proteinExistence type="predicted"/>
<dbReference type="AlphaFoldDB" id="A0A6A6ZY81"/>
<keyword evidence="3" id="KW-1185">Reference proteome</keyword>
<dbReference type="Proteomes" id="UP000799424">
    <property type="component" value="Unassembled WGS sequence"/>
</dbReference>